<protein>
    <recommendedName>
        <fullName evidence="6">Vacuolar protein sorting-associated protein 45</fullName>
    </recommendedName>
</protein>
<dbReference type="InterPro" id="IPR043154">
    <property type="entry name" value="Sec-1-like_dom1"/>
</dbReference>
<dbReference type="FunFam" id="3.90.830.10:FF:000002">
    <property type="entry name" value="Vacuolar protein sorting-associated protein 45"/>
    <property type="match status" value="1"/>
</dbReference>
<dbReference type="InterPro" id="IPR001619">
    <property type="entry name" value="Sec1-like"/>
</dbReference>
<dbReference type="Gene3D" id="3.90.830.10">
    <property type="entry name" value="Syntaxin Binding Protein 1, Chain A, domain 2"/>
    <property type="match status" value="1"/>
</dbReference>
<evidence type="ECO:0000313" key="7">
    <source>
        <dbReference type="EMBL" id="RKP24785.1"/>
    </source>
</evidence>
<evidence type="ECO:0000256" key="1">
    <source>
        <dbReference type="ARBA" id="ARBA00004184"/>
    </source>
</evidence>
<dbReference type="InterPro" id="IPR027482">
    <property type="entry name" value="Sec1-like_dom2"/>
</dbReference>
<dbReference type="PIRSF" id="PIRSF005715">
    <property type="entry name" value="VPS45_Sec1"/>
    <property type="match status" value="1"/>
</dbReference>
<dbReference type="GO" id="GO:0016192">
    <property type="term" value="P:vesicle-mediated transport"/>
    <property type="evidence" value="ECO:0007669"/>
    <property type="project" value="InterPro"/>
</dbReference>
<evidence type="ECO:0000256" key="4">
    <source>
        <dbReference type="ARBA" id="ARBA00022927"/>
    </source>
</evidence>
<dbReference type="EMBL" id="KZ990038">
    <property type="protein sequence ID" value="RKP24785.1"/>
    <property type="molecule type" value="Genomic_DNA"/>
</dbReference>
<evidence type="ECO:0000256" key="3">
    <source>
        <dbReference type="ARBA" id="ARBA00022448"/>
    </source>
</evidence>
<evidence type="ECO:0000313" key="8">
    <source>
        <dbReference type="Proteomes" id="UP000278143"/>
    </source>
</evidence>
<comment type="subcellular location">
    <subcellularLocation>
        <location evidence="1">Endomembrane system</location>
        <topology evidence="1">Peripheral membrane protein</topology>
    </subcellularLocation>
</comment>
<dbReference type="GO" id="GO:0015031">
    <property type="term" value="P:protein transport"/>
    <property type="evidence" value="ECO:0007669"/>
    <property type="project" value="UniProtKB-KW"/>
</dbReference>
<keyword evidence="5" id="KW-0472">Membrane</keyword>
<gene>
    <name evidence="7" type="ORF">SYNPS1DRAFT_16646</name>
</gene>
<dbReference type="Proteomes" id="UP000278143">
    <property type="component" value="Unassembled WGS sequence"/>
</dbReference>
<evidence type="ECO:0000256" key="2">
    <source>
        <dbReference type="ARBA" id="ARBA00009884"/>
    </source>
</evidence>
<dbReference type="GO" id="GO:0012505">
    <property type="term" value="C:endomembrane system"/>
    <property type="evidence" value="ECO:0007669"/>
    <property type="project" value="UniProtKB-SubCell"/>
</dbReference>
<dbReference type="InterPro" id="IPR036045">
    <property type="entry name" value="Sec1-like_sf"/>
</dbReference>
<dbReference type="InterPro" id="IPR043127">
    <property type="entry name" value="Sec-1-like_dom3a"/>
</dbReference>
<dbReference type="Gene3D" id="3.40.50.2060">
    <property type="match status" value="1"/>
</dbReference>
<keyword evidence="8" id="KW-1185">Reference proteome</keyword>
<evidence type="ECO:0000256" key="6">
    <source>
        <dbReference type="ARBA" id="ARBA00073001"/>
    </source>
</evidence>
<dbReference type="Gene3D" id="3.40.50.1910">
    <property type="match status" value="1"/>
</dbReference>
<proteinExistence type="inferred from homology"/>
<sequence>MDLVKVVQTYIDKMMEQASGMKIFLLDADTTPIVSVVTTQSTLLEKEAYLVDKIDNRQRDKMKHLKCICFVRPTHDSIQALVDELRDPRYGDYYLFFTNVVKKSMLERLAEVDQHEVVREVQEYFADYVAVNPDLFSLNMTLARSSVYGESVHDWDGRALQRTTEGLMSVLLSLKQRPLIRYERMSAMARKLGEELNYAIHQEHQLFDLPPVDTPPLLLILDRRNDPVTPLLLQWTYQAMVHELLGINNGRVDMSNVPDIAPDLKEIVLSVESDPFFRKSMYMNWGDLGAQIKEYADEYQRQHKSNMKIESVHDMKRFVEEYPEFRKLSGNVSKHVTLVGELYRLQTRCKLLEVSELEQNLACNESHASDLRALESMITDPKIRDENKLRLTILYALRYEKYSSNATRHLIEMLVQQGLGERKVALIDAILASAGADQRQGDLFQNQDIFARSRNVFKGLKGVENVFTKHEPLLAQTLDQLFKGRLKDADYPFVQGVNRDRPHNLIIFYVGGATFAEARLIAHLNASTPGVRIVLGGTNVVNSASFLDQIEEISARSASISPLAQRLTGHARRAGI</sequence>
<keyword evidence="4" id="KW-0653">Protein transport</keyword>
<name>A0A4P9YY02_9FUNG</name>
<accession>A0A4P9YY02</accession>
<dbReference type="SUPFAM" id="SSF56815">
    <property type="entry name" value="Sec1/munc18-like (SM) proteins"/>
    <property type="match status" value="1"/>
</dbReference>
<dbReference type="PANTHER" id="PTHR11679">
    <property type="entry name" value="VESICLE PROTEIN SORTING-ASSOCIATED"/>
    <property type="match status" value="1"/>
</dbReference>
<dbReference type="Pfam" id="PF00995">
    <property type="entry name" value="Sec1"/>
    <property type="match status" value="1"/>
</dbReference>
<dbReference type="GO" id="GO:0031410">
    <property type="term" value="C:cytoplasmic vesicle"/>
    <property type="evidence" value="ECO:0007669"/>
    <property type="project" value="UniProtKB-ARBA"/>
</dbReference>
<reference evidence="8" key="1">
    <citation type="journal article" date="2018" name="Nat. Microbiol.">
        <title>Leveraging single-cell genomics to expand the fungal tree of life.</title>
        <authorList>
            <person name="Ahrendt S.R."/>
            <person name="Quandt C.A."/>
            <person name="Ciobanu D."/>
            <person name="Clum A."/>
            <person name="Salamov A."/>
            <person name="Andreopoulos B."/>
            <person name="Cheng J.F."/>
            <person name="Woyke T."/>
            <person name="Pelin A."/>
            <person name="Henrissat B."/>
            <person name="Reynolds N.K."/>
            <person name="Benny G.L."/>
            <person name="Smith M.E."/>
            <person name="James T.Y."/>
            <person name="Grigoriev I.V."/>
        </authorList>
    </citation>
    <scope>NUCLEOTIDE SEQUENCE [LARGE SCALE GENOMIC DNA]</scope>
    <source>
        <strain evidence="8">Benny S71-1</strain>
    </source>
</reference>
<dbReference type="Gene3D" id="1.25.40.60">
    <property type="match status" value="1"/>
</dbReference>
<keyword evidence="3" id="KW-0813">Transport</keyword>
<organism evidence="7 8">
    <name type="scientific">Syncephalis pseudoplumigaleata</name>
    <dbReference type="NCBI Taxonomy" id="1712513"/>
    <lineage>
        <taxon>Eukaryota</taxon>
        <taxon>Fungi</taxon>
        <taxon>Fungi incertae sedis</taxon>
        <taxon>Zoopagomycota</taxon>
        <taxon>Zoopagomycotina</taxon>
        <taxon>Zoopagomycetes</taxon>
        <taxon>Zoopagales</taxon>
        <taxon>Piptocephalidaceae</taxon>
        <taxon>Syncephalis</taxon>
    </lineage>
</organism>
<dbReference type="OrthoDB" id="10266265at2759"/>
<comment type="similarity">
    <text evidence="2">Belongs to the STXBP/unc-18/SEC1 family.</text>
</comment>
<dbReference type="AlphaFoldDB" id="A0A4P9YY02"/>
<evidence type="ECO:0000256" key="5">
    <source>
        <dbReference type="ARBA" id="ARBA00023136"/>
    </source>
</evidence>